<sequence length="290" mass="33440">MLSTRNSSYPMGFRQFRHDESLIMSSHMRDDRASYLEPYRSSANLFHASNASSSLGGRSAISHYPPRYKNSRVTSSKAHKNFYRNQRRTTKGKHDRKYGTNPNLQKPKSNSKNSYGLSVVTTPGSASDQYHSIYFHSRPRYIELPTSPNFHPQWCIAQEHSAVTGQSKQYIPSSPNFCNDDPQADYTMYSPIDPPVSLSPKSMDYPCSSDDRNITELRQAYTEFARAYKSRSHQLNSVAVEKHGKSSPVDIFANHRIAYDPRQPQYSTEYDPDPFRNDQEYSPYSSRWWD</sequence>
<accession>A0A9K3LD78</accession>
<reference evidence="2" key="1">
    <citation type="journal article" date="2021" name="Sci. Rep.">
        <title>Diploid genomic architecture of Nitzschia inconspicua, an elite biomass production diatom.</title>
        <authorList>
            <person name="Oliver A."/>
            <person name="Podell S."/>
            <person name="Pinowska A."/>
            <person name="Traller J.C."/>
            <person name="Smith S.R."/>
            <person name="McClure R."/>
            <person name="Beliaev A."/>
            <person name="Bohutskyi P."/>
            <person name="Hill E.A."/>
            <person name="Rabines A."/>
            <person name="Zheng H."/>
            <person name="Allen L.Z."/>
            <person name="Kuo A."/>
            <person name="Grigoriev I.V."/>
            <person name="Allen A.E."/>
            <person name="Hazlebeck D."/>
            <person name="Allen E.E."/>
        </authorList>
    </citation>
    <scope>NUCLEOTIDE SEQUENCE</scope>
    <source>
        <strain evidence="2">Hildebrandi</strain>
    </source>
</reference>
<feature type="compositionally biased region" description="Basic residues" evidence="1">
    <location>
        <begin position="77"/>
        <end position="96"/>
    </location>
</feature>
<feature type="region of interest" description="Disordered" evidence="1">
    <location>
        <begin position="50"/>
        <end position="115"/>
    </location>
</feature>
<proteinExistence type="predicted"/>
<keyword evidence="3" id="KW-1185">Reference proteome</keyword>
<feature type="compositionally biased region" description="Polar residues" evidence="1">
    <location>
        <begin position="280"/>
        <end position="290"/>
    </location>
</feature>
<gene>
    <name evidence="2" type="ORF">IV203_035115</name>
</gene>
<protein>
    <submittedName>
        <fullName evidence="2">Uncharacterized protein</fullName>
    </submittedName>
</protein>
<organism evidence="2 3">
    <name type="scientific">Nitzschia inconspicua</name>
    <dbReference type="NCBI Taxonomy" id="303405"/>
    <lineage>
        <taxon>Eukaryota</taxon>
        <taxon>Sar</taxon>
        <taxon>Stramenopiles</taxon>
        <taxon>Ochrophyta</taxon>
        <taxon>Bacillariophyta</taxon>
        <taxon>Bacillariophyceae</taxon>
        <taxon>Bacillariophycidae</taxon>
        <taxon>Bacillariales</taxon>
        <taxon>Bacillariaceae</taxon>
        <taxon>Nitzschia</taxon>
    </lineage>
</organism>
<evidence type="ECO:0000313" key="2">
    <source>
        <dbReference type="EMBL" id="KAG7360017.1"/>
    </source>
</evidence>
<evidence type="ECO:0000256" key="1">
    <source>
        <dbReference type="SAM" id="MobiDB-lite"/>
    </source>
</evidence>
<reference evidence="2" key="2">
    <citation type="submission" date="2021-04" db="EMBL/GenBank/DDBJ databases">
        <authorList>
            <person name="Podell S."/>
        </authorList>
    </citation>
    <scope>NUCLEOTIDE SEQUENCE</scope>
    <source>
        <strain evidence="2">Hildebrandi</strain>
    </source>
</reference>
<comment type="caution">
    <text evidence="2">The sequence shown here is derived from an EMBL/GenBank/DDBJ whole genome shotgun (WGS) entry which is preliminary data.</text>
</comment>
<name>A0A9K3LD78_9STRA</name>
<feature type="region of interest" description="Disordered" evidence="1">
    <location>
        <begin position="257"/>
        <end position="290"/>
    </location>
</feature>
<dbReference type="AlphaFoldDB" id="A0A9K3LD78"/>
<feature type="compositionally biased region" description="Polar residues" evidence="1">
    <location>
        <begin position="100"/>
        <end position="115"/>
    </location>
</feature>
<dbReference type="EMBL" id="JAGRRH010000013">
    <property type="protein sequence ID" value="KAG7360017.1"/>
    <property type="molecule type" value="Genomic_DNA"/>
</dbReference>
<evidence type="ECO:0000313" key="3">
    <source>
        <dbReference type="Proteomes" id="UP000693970"/>
    </source>
</evidence>
<dbReference type="Proteomes" id="UP000693970">
    <property type="component" value="Unassembled WGS sequence"/>
</dbReference>